<reference evidence="5" key="1">
    <citation type="submission" date="2017-02" db="UniProtKB">
        <authorList>
            <consortium name="WormBaseParasite"/>
        </authorList>
    </citation>
    <scope>IDENTIFICATION</scope>
</reference>
<feature type="transmembrane region" description="Helical" evidence="2">
    <location>
        <begin position="604"/>
        <end position="632"/>
    </location>
</feature>
<name>A0A0N4TPG8_BRUPA</name>
<dbReference type="AlphaFoldDB" id="A0A0N4TPG8"/>
<feature type="transmembrane region" description="Helical" evidence="2">
    <location>
        <begin position="492"/>
        <end position="512"/>
    </location>
</feature>
<feature type="transmembrane region" description="Helical" evidence="2">
    <location>
        <begin position="349"/>
        <end position="370"/>
    </location>
</feature>
<feature type="transmembrane region" description="Helical" evidence="2">
    <location>
        <begin position="561"/>
        <end position="584"/>
    </location>
</feature>
<reference evidence="3 4" key="2">
    <citation type="submission" date="2018-11" db="EMBL/GenBank/DDBJ databases">
        <authorList>
            <consortium name="Pathogen Informatics"/>
        </authorList>
    </citation>
    <scope>NUCLEOTIDE SEQUENCE [LARGE SCALE GENOMIC DNA]</scope>
</reference>
<dbReference type="Proteomes" id="UP000278627">
    <property type="component" value="Unassembled WGS sequence"/>
</dbReference>
<proteinExistence type="predicted"/>
<feature type="transmembrane region" description="Helical" evidence="2">
    <location>
        <begin position="404"/>
        <end position="427"/>
    </location>
</feature>
<protein>
    <submittedName>
        <fullName evidence="5">G protein-coupled receptor</fullName>
    </submittedName>
</protein>
<evidence type="ECO:0000313" key="5">
    <source>
        <dbReference type="WBParaSite" id="BPAG_0001043901-mRNA-1"/>
    </source>
</evidence>
<keyword evidence="2" id="KW-0812">Transmembrane</keyword>
<dbReference type="WBParaSite" id="BPAG_0001043901-mRNA-1">
    <property type="protein sequence ID" value="BPAG_0001043901-mRNA-1"/>
    <property type="gene ID" value="BPAG_0001043901"/>
</dbReference>
<feature type="compositionally biased region" description="Basic and acidic residues" evidence="1">
    <location>
        <begin position="700"/>
        <end position="717"/>
    </location>
</feature>
<feature type="transmembrane region" description="Helical" evidence="2">
    <location>
        <begin position="447"/>
        <end position="472"/>
    </location>
</feature>
<evidence type="ECO:0000313" key="4">
    <source>
        <dbReference type="Proteomes" id="UP000278627"/>
    </source>
</evidence>
<gene>
    <name evidence="3" type="ORF">BPAG_LOCUS10401</name>
</gene>
<feature type="transmembrane region" description="Helical" evidence="2">
    <location>
        <begin position="532"/>
        <end position="549"/>
    </location>
</feature>
<dbReference type="EMBL" id="UZAD01013186">
    <property type="protein sequence ID" value="VDN91587.1"/>
    <property type="molecule type" value="Genomic_DNA"/>
</dbReference>
<evidence type="ECO:0000313" key="3">
    <source>
        <dbReference type="EMBL" id="VDN91587.1"/>
    </source>
</evidence>
<feature type="transmembrane region" description="Helical" evidence="2">
    <location>
        <begin position="134"/>
        <end position="153"/>
    </location>
</feature>
<accession>A0A0N4TPG8</accession>
<feature type="transmembrane region" description="Helical" evidence="2">
    <location>
        <begin position="284"/>
        <end position="308"/>
    </location>
</feature>
<feature type="transmembrane region" description="Helical" evidence="2">
    <location>
        <begin position="376"/>
        <end position="397"/>
    </location>
</feature>
<feature type="region of interest" description="Disordered" evidence="1">
    <location>
        <begin position="693"/>
        <end position="717"/>
    </location>
</feature>
<organism evidence="5">
    <name type="scientific">Brugia pahangi</name>
    <name type="common">Filarial nematode worm</name>
    <dbReference type="NCBI Taxonomy" id="6280"/>
    <lineage>
        <taxon>Eukaryota</taxon>
        <taxon>Metazoa</taxon>
        <taxon>Ecdysozoa</taxon>
        <taxon>Nematoda</taxon>
        <taxon>Chromadorea</taxon>
        <taxon>Rhabditida</taxon>
        <taxon>Spirurina</taxon>
        <taxon>Spiruromorpha</taxon>
        <taxon>Filarioidea</taxon>
        <taxon>Onchocercidae</taxon>
        <taxon>Brugia</taxon>
    </lineage>
</organism>
<feature type="transmembrane region" description="Helical" evidence="2">
    <location>
        <begin position="101"/>
        <end position="122"/>
    </location>
</feature>
<sequence>MDDDDEEVATFDGFEMKMEISVTTKNLLVLLGYLSTAISVIWFLTTIAIYWNSPYQAISLYEYRWLLSSLIITSFFIYLFVNSNSLIIFTATYASAQYTLIYSIASVAFSILNLFHVFTVWSSKERRETNYLQMNAFLGFLSILSVLLTYYLLKNLIKLAQTMEENMQSFEHKHQIMFCSIFHLILGLSNFAVCYEMNANAPYASPFIVQQVCCACLALSIAYMQWYFRDACNTHILRAVVIMNVCQFVQEIMYAYSTYMLIMIMRRKNDVTYKFSLFDQAEVLHLLVGSFVIHGLRLITCAYPVAVFAKKAFPVEFLCRIRFAPNRTRGISLAQAKRADNADKRKSKLLFYVAVVLSVFCIATDITYYMCNDAKRIGHTAISLIYTICLSIIYYHYRKERRTMFLKILAVLSIIIINSSIHTLYVFVEAMFTGRLYYVLNKSIGNFVINGSYFFLSLGLAVLSFKSIIFCFQTIITHTPLYTQPIAIMRSLRWLITLAYVLIAVTALEILFTMTMYKLFSTRIDFILGTEFFLWINSISTCLLQIWVCKHERFQRCVIILIIQLISDCSTILLLIMVQAGIVQTVIAMMTRHSKTLQYASARIFYIVIDHILQIIQWALNICSLGIALIVLDKMETEDETDNSAFDNENFHVPSMRELLTIEQSNSETNRTRCSVFDRSANIDYIWGESEISFDDDDNFDNRQDTNTNERDSDMND</sequence>
<feature type="transmembrane region" description="Helical" evidence="2">
    <location>
        <begin position="63"/>
        <end position="81"/>
    </location>
</feature>
<keyword evidence="2" id="KW-0472">Membrane</keyword>
<evidence type="ECO:0000256" key="2">
    <source>
        <dbReference type="SAM" id="Phobius"/>
    </source>
</evidence>
<evidence type="ECO:0000256" key="1">
    <source>
        <dbReference type="SAM" id="MobiDB-lite"/>
    </source>
</evidence>
<feature type="transmembrane region" description="Helical" evidence="2">
    <location>
        <begin position="27"/>
        <end position="51"/>
    </location>
</feature>
<keyword evidence="2" id="KW-1133">Transmembrane helix</keyword>
<dbReference type="STRING" id="6280.A0A0N4TPG8"/>
<feature type="transmembrane region" description="Helical" evidence="2">
    <location>
        <begin position="240"/>
        <end position="264"/>
    </location>
</feature>
<feature type="transmembrane region" description="Helical" evidence="2">
    <location>
        <begin position="207"/>
        <end position="228"/>
    </location>
</feature>
<feature type="transmembrane region" description="Helical" evidence="2">
    <location>
        <begin position="174"/>
        <end position="195"/>
    </location>
</feature>
<keyword evidence="4" id="KW-1185">Reference proteome</keyword>